<dbReference type="AlphaFoldDB" id="A0A7C9IR44"/>
<organism evidence="2 3">
    <name type="scientific">Kangsaoukella pontilimi</name>
    <dbReference type="NCBI Taxonomy" id="2691042"/>
    <lineage>
        <taxon>Bacteria</taxon>
        <taxon>Pseudomonadati</taxon>
        <taxon>Pseudomonadota</taxon>
        <taxon>Alphaproteobacteria</taxon>
        <taxon>Rhodobacterales</taxon>
        <taxon>Paracoccaceae</taxon>
        <taxon>Kangsaoukella</taxon>
    </lineage>
</organism>
<evidence type="ECO:0000313" key="2">
    <source>
        <dbReference type="EMBL" id="MXQ07046.1"/>
    </source>
</evidence>
<protein>
    <submittedName>
        <fullName evidence="2">5-aminolevulic acid synthase</fullName>
    </submittedName>
</protein>
<comment type="caution">
    <text evidence="2">The sequence shown here is derived from an EMBL/GenBank/DDBJ whole genome shotgun (WGS) entry which is preliminary data.</text>
</comment>
<gene>
    <name evidence="2" type="ORF">GQ651_04230</name>
</gene>
<evidence type="ECO:0000313" key="3">
    <source>
        <dbReference type="Proteomes" id="UP000480350"/>
    </source>
</evidence>
<keyword evidence="3" id="KW-1185">Reference proteome</keyword>
<dbReference type="Proteomes" id="UP000480350">
    <property type="component" value="Unassembled WGS sequence"/>
</dbReference>
<name>A0A7C9IR44_9RHOB</name>
<keyword evidence="1" id="KW-0732">Signal</keyword>
<reference evidence="2 3" key="2">
    <citation type="submission" date="2020-03" db="EMBL/GenBank/DDBJ databases">
        <title>Kangsaoukella pontilimi gen. nov., sp. nov., a new member of the family Rhodobacteraceae isolated from a tidal mudflat.</title>
        <authorList>
            <person name="Kim I.S."/>
        </authorList>
    </citation>
    <scope>NUCLEOTIDE SEQUENCE [LARGE SCALE GENOMIC DNA]</scope>
    <source>
        <strain evidence="2 3">GH1-50</strain>
    </source>
</reference>
<sequence>MRAAVFASFLAGLAGPVAAQTLDTSGARAVLFRADGYVVQVSGQLSERDRATVRALIPVMSKEMGQDIGYYSSIAYAPDEGLISEALQGAMNYHSPAASDRAALAACDRARKGGRPCALAGRVVPKNFAPAPFTMSHGATEAFERDYRRQRGAKSFAISPSGGTWGIGRSDAEAVAECRSAGQGAGDCTVVIRD</sequence>
<dbReference type="RefSeq" id="WP_160762948.1">
    <property type="nucleotide sequence ID" value="NZ_WUPT01000001.1"/>
</dbReference>
<accession>A0A7C9IR44</accession>
<proteinExistence type="predicted"/>
<dbReference type="EMBL" id="WUPT01000001">
    <property type="protein sequence ID" value="MXQ07046.1"/>
    <property type="molecule type" value="Genomic_DNA"/>
</dbReference>
<reference evidence="2 3" key="1">
    <citation type="submission" date="2019-12" db="EMBL/GenBank/DDBJ databases">
        <authorList>
            <person name="Lee S.D."/>
        </authorList>
    </citation>
    <scope>NUCLEOTIDE SEQUENCE [LARGE SCALE GENOMIC DNA]</scope>
    <source>
        <strain evidence="2 3">GH1-50</strain>
    </source>
</reference>
<evidence type="ECO:0000256" key="1">
    <source>
        <dbReference type="SAM" id="SignalP"/>
    </source>
</evidence>
<feature type="chain" id="PRO_5028892935" evidence="1">
    <location>
        <begin position="20"/>
        <end position="194"/>
    </location>
</feature>
<feature type="signal peptide" evidence="1">
    <location>
        <begin position="1"/>
        <end position="19"/>
    </location>
</feature>